<dbReference type="EMBL" id="CM007899">
    <property type="protein sequence ID" value="OTG12230.1"/>
    <property type="molecule type" value="Genomic_DNA"/>
</dbReference>
<feature type="compositionally biased region" description="Low complexity" evidence="1">
    <location>
        <begin position="7"/>
        <end position="29"/>
    </location>
</feature>
<keyword evidence="4" id="KW-1185">Reference proteome</keyword>
<sequence length="84" mass="9318">MWSKDFLPLLKSSPSKKLNPNLSQPHPQLLPNPLHVCHRCSSSGAAPTSRRPPPLGDLRLSTTSISLLHLSRHRIRSTQCFGSK</sequence>
<organism evidence="3 4">
    <name type="scientific">Helianthus annuus</name>
    <name type="common">Common sunflower</name>
    <dbReference type="NCBI Taxonomy" id="4232"/>
    <lineage>
        <taxon>Eukaryota</taxon>
        <taxon>Viridiplantae</taxon>
        <taxon>Streptophyta</taxon>
        <taxon>Embryophyta</taxon>
        <taxon>Tracheophyta</taxon>
        <taxon>Spermatophyta</taxon>
        <taxon>Magnoliopsida</taxon>
        <taxon>eudicotyledons</taxon>
        <taxon>Gunneridae</taxon>
        <taxon>Pentapetalae</taxon>
        <taxon>asterids</taxon>
        <taxon>campanulids</taxon>
        <taxon>Asterales</taxon>
        <taxon>Asteraceae</taxon>
        <taxon>Asteroideae</taxon>
        <taxon>Heliantheae alliance</taxon>
        <taxon>Heliantheae</taxon>
        <taxon>Helianthus</taxon>
    </lineage>
</organism>
<reference evidence="3" key="2">
    <citation type="submission" date="2017-02" db="EMBL/GenBank/DDBJ databases">
        <title>Sunflower complete genome.</title>
        <authorList>
            <person name="Langlade N."/>
            <person name="Munos S."/>
        </authorList>
    </citation>
    <scope>NUCLEOTIDE SEQUENCE [LARGE SCALE GENOMIC DNA]</scope>
    <source>
        <tissue evidence="3">Leaves</tissue>
    </source>
</reference>
<dbReference type="AlphaFoldDB" id="A0A251TMB7"/>
<reference evidence="2" key="3">
    <citation type="submission" date="2020-06" db="EMBL/GenBank/DDBJ databases">
        <title>Helianthus annuus Genome sequencing and assembly Release 2.</title>
        <authorList>
            <person name="Gouzy J."/>
            <person name="Langlade N."/>
            <person name="Munos S."/>
        </authorList>
    </citation>
    <scope>NUCLEOTIDE SEQUENCE</scope>
    <source>
        <tissue evidence="2">Leaves</tissue>
    </source>
</reference>
<dbReference type="Proteomes" id="UP000215914">
    <property type="component" value="Chromosome 10"/>
</dbReference>
<feature type="region of interest" description="Disordered" evidence="1">
    <location>
        <begin position="1"/>
        <end position="29"/>
    </location>
</feature>
<proteinExistence type="predicted"/>
<dbReference type="InParanoid" id="A0A251TMB7"/>
<evidence type="ECO:0000313" key="3">
    <source>
        <dbReference type="EMBL" id="OTG12230.1"/>
    </source>
</evidence>
<accession>A0A251TMB7</accession>
<evidence type="ECO:0000256" key="1">
    <source>
        <dbReference type="SAM" id="MobiDB-lite"/>
    </source>
</evidence>
<dbReference type="Gramene" id="mRNA:HanXRQr2_Chr10g0452311">
    <property type="protein sequence ID" value="mRNA:HanXRQr2_Chr10g0452311"/>
    <property type="gene ID" value="HanXRQr2_Chr10g0452311"/>
</dbReference>
<gene>
    <name evidence="3" type="ORF">HannXRQ_Chr10g0307381</name>
    <name evidence="2" type="ORF">HanXRQr2_Chr10g0452311</name>
</gene>
<name>A0A251TMB7_HELAN</name>
<evidence type="ECO:0000313" key="2">
    <source>
        <dbReference type="EMBL" id="KAF5787399.1"/>
    </source>
</evidence>
<dbReference type="EMBL" id="MNCJ02000325">
    <property type="protein sequence ID" value="KAF5787399.1"/>
    <property type="molecule type" value="Genomic_DNA"/>
</dbReference>
<evidence type="ECO:0000313" key="4">
    <source>
        <dbReference type="Proteomes" id="UP000215914"/>
    </source>
</evidence>
<reference evidence="2 4" key="1">
    <citation type="journal article" date="2017" name="Nature">
        <title>The sunflower genome provides insights into oil metabolism, flowering and Asterid evolution.</title>
        <authorList>
            <person name="Badouin H."/>
            <person name="Gouzy J."/>
            <person name="Grassa C.J."/>
            <person name="Murat F."/>
            <person name="Staton S.E."/>
            <person name="Cottret L."/>
            <person name="Lelandais-Briere C."/>
            <person name="Owens G.L."/>
            <person name="Carrere S."/>
            <person name="Mayjonade B."/>
            <person name="Legrand L."/>
            <person name="Gill N."/>
            <person name="Kane N.C."/>
            <person name="Bowers J.E."/>
            <person name="Hubner S."/>
            <person name="Bellec A."/>
            <person name="Berard A."/>
            <person name="Berges H."/>
            <person name="Blanchet N."/>
            <person name="Boniface M.C."/>
            <person name="Brunel D."/>
            <person name="Catrice O."/>
            <person name="Chaidir N."/>
            <person name="Claudel C."/>
            <person name="Donnadieu C."/>
            <person name="Faraut T."/>
            <person name="Fievet G."/>
            <person name="Helmstetter N."/>
            <person name="King M."/>
            <person name="Knapp S.J."/>
            <person name="Lai Z."/>
            <person name="Le Paslier M.C."/>
            <person name="Lippi Y."/>
            <person name="Lorenzon L."/>
            <person name="Mandel J.R."/>
            <person name="Marage G."/>
            <person name="Marchand G."/>
            <person name="Marquand E."/>
            <person name="Bret-Mestries E."/>
            <person name="Morien E."/>
            <person name="Nambeesan S."/>
            <person name="Nguyen T."/>
            <person name="Pegot-Espagnet P."/>
            <person name="Pouilly N."/>
            <person name="Raftis F."/>
            <person name="Sallet E."/>
            <person name="Schiex T."/>
            <person name="Thomas J."/>
            <person name="Vandecasteele C."/>
            <person name="Vares D."/>
            <person name="Vear F."/>
            <person name="Vautrin S."/>
            <person name="Crespi M."/>
            <person name="Mangin B."/>
            <person name="Burke J.M."/>
            <person name="Salse J."/>
            <person name="Munos S."/>
            <person name="Vincourt P."/>
            <person name="Rieseberg L.H."/>
            <person name="Langlade N.B."/>
        </authorList>
    </citation>
    <scope>NUCLEOTIDE SEQUENCE [LARGE SCALE GENOMIC DNA]</scope>
    <source>
        <strain evidence="4">cv. SF193</strain>
        <tissue evidence="2">Leaves</tissue>
    </source>
</reference>
<protein>
    <submittedName>
        <fullName evidence="3">Uncharacterized protein</fullName>
    </submittedName>
</protein>